<dbReference type="InterPro" id="IPR047138">
    <property type="entry name" value="RHPN1_2"/>
</dbReference>
<sequence>MKMENIPCDSDLFLTQREAQGSIRKGCDPFAQTQRSKLQHRRARINQQINKEMRMRAGAENLFRATTNHKVRETVALELSYVNSNLQLLKEELEELNSSVEIYQNESDAVSVPMIPLGLKETKDLDVTEALKTWKYNYNYTGTLNYKLTVARTDGNVMGTLDCKLTGAGTDGNVMGNLDRTDGNVIGTLDCKLTGAGTDGDVIETVDCKLTGTGNVIGTLNCKHTGTGTDGNVIGTLNCKLTGAGTDGNVIGTIDCKLTGAGTDGNLIGNLDCKLTGAGTDGNVMGTLDCKLTGAGPDGNAMRTPSRSDAGIELLVEYYNQLYFLDNRFFPPNKPLGVFFHWYDSLTGVPSCQRALAFEKGSVLFNMGALYTQIGARQDRLSVQGIDTAIDAFQKAAGCFNYLKENFSNAPSLDMSASSLNMLVRLMVAQVQECVFEKFLLQNPQNDLFTQLQAAQEAAKVEEVYTLVYRTMTQPPVKDYIPFSWSTMVHVKAEHFKALSHYHAACSLCDYSTAGETEVKTQEKAFAQFHVTAPEGPSLAFILQDPEERRKLGKAHLKRAIMKHEEAMRIHGLCKILRKMDILQEVLTLTHRKSLSKYSDIDHEEDFFETGEAPDIQPITCQRPEIKTPVFSKVKVTDIFHRLGPLSVFSAKHKWRPPQKVHLEKGDDGFGFTLRGDAPVLVAGIVPGGCAEHAGVMENSYIVSVSGTDCRWAKHSQVVQQLKNSGEHGVDIELVVFHNPETQITVVDKRASMLTACELLGCNKENSKKSVLGSKSASALRLWSKRSKASKRNQNSNVVHLPFSAVQNSESMY</sequence>
<dbReference type="PROSITE" id="PS51180">
    <property type="entry name" value="BRO1"/>
    <property type="match status" value="1"/>
</dbReference>
<dbReference type="InterPro" id="IPR011072">
    <property type="entry name" value="HR1_rho-bd"/>
</dbReference>
<evidence type="ECO:0000259" key="5">
    <source>
        <dbReference type="PROSITE" id="PS51180"/>
    </source>
</evidence>
<evidence type="ECO:0000313" key="7">
    <source>
        <dbReference type="EMBL" id="OCT77255.1"/>
    </source>
</evidence>
<protein>
    <recommendedName>
        <fullName evidence="9">Rhophilin-1</fullName>
    </recommendedName>
</protein>
<evidence type="ECO:0008006" key="9">
    <source>
        <dbReference type="Google" id="ProtNLM"/>
    </source>
</evidence>
<dbReference type="InterPro" id="IPR004328">
    <property type="entry name" value="BRO1_dom"/>
</dbReference>
<evidence type="ECO:0000256" key="2">
    <source>
        <dbReference type="PROSITE-ProRule" id="PRU01207"/>
    </source>
</evidence>
<dbReference type="Gene3D" id="2.30.42.10">
    <property type="match status" value="1"/>
</dbReference>
<dbReference type="SMART" id="SM00742">
    <property type="entry name" value="Hr1"/>
    <property type="match status" value="1"/>
</dbReference>
<gene>
    <name evidence="7" type="ORF">XELAEV_18032454mg</name>
</gene>
<evidence type="ECO:0000259" key="4">
    <source>
        <dbReference type="PROSITE" id="PS50106"/>
    </source>
</evidence>
<dbReference type="OMA" id="QECVLEM"/>
<dbReference type="InterPro" id="IPR001478">
    <property type="entry name" value="PDZ"/>
</dbReference>
<dbReference type="FunFam" id="1.10.287.160:FF:000007">
    <property type="entry name" value="Rhophilin-2"/>
    <property type="match status" value="1"/>
</dbReference>
<evidence type="ECO:0000256" key="3">
    <source>
        <dbReference type="SAM" id="Coils"/>
    </source>
</evidence>
<dbReference type="InterPro" id="IPR036034">
    <property type="entry name" value="PDZ_sf"/>
</dbReference>
<dbReference type="SMART" id="SM00228">
    <property type="entry name" value="PDZ"/>
    <property type="match status" value="1"/>
</dbReference>
<organism evidence="7 8">
    <name type="scientific">Xenopus laevis</name>
    <name type="common">African clawed frog</name>
    <dbReference type="NCBI Taxonomy" id="8355"/>
    <lineage>
        <taxon>Eukaryota</taxon>
        <taxon>Metazoa</taxon>
        <taxon>Chordata</taxon>
        <taxon>Craniata</taxon>
        <taxon>Vertebrata</taxon>
        <taxon>Euteleostomi</taxon>
        <taxon>Amphibia</taxon>
        <taxon>Batrachia</taxon>
        <taxon>Anura</taxon>
        <taxon>Pipoidea</taxon>
        <taxon>Pipidae</taxon>
        <taxon>Xenopodinae</taxon>
        <taxon>Xenopus</taxon>
        <taxon>Xenopus</taxon>
    </lineage>
</organism>
<dbReference type="Gene3D" id="1.25.40.280">
    <property type="entry name" value="alix/aip1 like domains"/>
    <property type="match status" value="1"/>
</dbReference>
<dbReference type="AlphaFoldDB" id="A0A974HGN9"/>
<dbReference type="PANTHER" id="PTHR23031">
    <property type="entry name" value="RHOPHILIN"/>
    <property type="match status" value="1"/>
</dbReference>
<dbReference type="Proteomes" id="UP000694892">
    <property type="component" value="Chromosome 6L"/>
</dbReference>
<dbReference type="CDD" id="cd06712">
    <property type="entry name" value="PDZ_rhophilin-like"/>
    <property type="match status" value="1"/>
</dbReference>
<comment type="similarity">
    <text evidence="1">Belongs to the RHPN family.</text>
</comment>
<proteinExistence type="inferred from homology"/>
<dbReference type="Gene3D" id="1.10.287.160">
    <property type="entry name" value="HR1 repeat"/>
    <property type="match status" value="1"/>
</dbReference>
<feature type="domain" description="PDZ" evidence="4">
    <location>
        <begin position="660"/>
        <end position="727"/>
    </location>
</feature>
<dbReference type="Pfam" id="PF03097">
    <property type="entry name" value="BRO1"/>
    <property type="match status" value="1"/>
</dbReference>
<feature type="domain" description="REM-1" evidence="6">
    <location>
        <begin position="28"/>
        <end position="102"/>
    </location>
</feature>
<dbReference type="Pfam" id="PF00595">
    <property type="entry name" value="PDZ"/>
    <property type="match status" value="1"/>
</dbReference>
<dbReference type="GO" id="GO:0051497">
    <property type="term" value="P:negative regulation of stress fiber assembly"/>
    <property type="evidence" value="ECO:0007669"/>
    <property type="project" value="TreeGrafter"/>
</dbReference>
<dbReference type="CDD" id="cd11633">
    <property type="entry name" value="HR1_Rhophilin-1"/>
    <property type="match status" value="1"/>
</dbReference>
<evidence type="ECO:0000256" key="1">
    <source>
        <dbReference type="ARBA" id="ARBA00010369"/>
    </source>
</evidence>
<dbReference type="SMART" id="SM01041">
    <property type="entry name" value="BRO1"/>
    <property type="match status" value="1"/>
</dbReference>
<dbReference type="PANTHER" id="PTHR23031:SF6">
    <property type="entry name" value="RHOPHILIN-1"/>
    <property type="match status" value="1"/>
</dbReference>
<dbReference type="SUPFAM" id="SSF46585">
    <property type="entry name" value="HR1 repeat"/>
    <property type="match status" value="1"/>
</dbReference>
<accession>A0A974HGN9</accession>
<dbReference type="GO" id="GO:0007165">
    <property type="term" value="P:signal transduction"/>
    <property type="evidence" value="ECO:0007669"/>
    <property type="project" value="InterPro"/>
</dbReference>
<dbReference type="InterPro" id="IPR038499">
    <property type="entry name" value="BRO1_sf"/>
</dbReference>
<dbReference type="PROSITE" id="PS51860">
    <property type="entry name" value="REM_1"/>
    <property type="match status" value="1"/>
</dbReference>
<evidence type="ECO:0000313" key="8">
    <source>
        <dbReference type="Proteomes" id="UP000694892"/>
    </source>
</evidence>
<feature type="domain" description="BRO1" evidence="5">
    <location>
        <begin position="300"/>
        <end position="646"/>
    </location>
</feature>
<evidence type="ECO:0000259" key="6">
    <source>
        <dbReference type="PROSITE" id="PS51860"/>
    </source>
</evidence>
<reference evidence="8" key="1">
    <citation type="journal article" date="2016" name="Nature">
        <title>Genome evolution in the allotetraploid frog Xenopus laevis.</title>
        <authorList>
            <person name="Session A.M."/>
            <person name="Uno Y."/>
            <person name="Kwon T."/>
            <person name="Chapman J.A."/>
            <person name="Toyoda A."/>
            <person name="Takahashi S."/>
            <person name="Fukui A."/>
            <person name="Hikosaka A."/>
            <person name="Suzuki A."/>
            <person name="Kondo M."/>
            <person name="van Heeringen S.J."/>
            <person name="Quigley I."/>
            <person name="Heinz S."/>
            <person name="Ogino H."/>
            <person name="Ochi H."/>
            <person name="Hellsten U."/>
            <person name="Lyons J.B."/>
            <person name="Simakov O."/>
            <person name="Putnam N."/>
            <person name="Stites J."/>
            <person name="Kuroki Y."/>
            <person name="Tanaka T."/>
            <person name="Michiue T."/>
            <person name="Watanabe M."/>
            <person name="Bogdanovic O."/>
            <person name="Lister R."/>
            <person name="Georgiou G."/>
            <person name="Paranjpe S.S."/>
            <person name="van Kruijsbergen I."/>
            <person name="Shu S."/>
            <person name="Carlson J."/>
            <person name="Kinoshita T."/>
            <person name="Ohta Y."/>
            <person name="Mawaribuchi S."/>
            <person name="Jenkins J."/>
            <person name="Grimwood J."/>
            <person name="Schmutz J."/>
            <person name="Mitros T."/>
            <person name="Mozaffari S.V."/>
            <person name="Suzuki Y."/>
            <person name="Haramoto Y."/>
            <person name="Yamamoto T.S."/>
            <person name="Takagi C."/>
            <person name="Heald R."/>
            <person name="Miller K."/>
            <person name="Haudenschild C."/>
            <person name="Kitzman J."/>
            <person name="Nakayama T."/>
            <person name="Izutsu Y."/>
            <person name="Robert J."/>
            <person name="Fortriede J."/>
            <person name="Burns K."/>
            <person name="Lotay V."/>
            <person name="Karimi K."/>
            <person name="Yasuoka Y."/>
            <person name="Dichmann D.S."/>
            <person name="Flajnik M.F."/>
            <person name="Houston D.W."/>
            <person name="Shendure J."/>
            <person name="DuPasquier L."/>
            <person name="Vize P.D."/>
            <person name="Zorn A.M."/>
            <person name="Ito M."/>
            <person name="Marcotte E.M."/>
            <person name="Wallingford J.B."/>
            <person name="Ito Y."/>
            <person name="Asashima M."/>
            <person name="Ueno N."/>
            <person name="Matsuda Y."/>
            <person name="Veenstra G.J."/>
            <person name="Fujiyama A."/>
            <person name="Harland R.M."/>
            <person name="Taira M."/>
            <person name="Rokhsar D.S."/>
        </authorList>
    </citation>
    <scope>NUCLEOTIDE SEQUENCE [LARGE SCALE GENOMIC DNA]</scope>
    <source>
        <strain evidence="8">J</strain>
    </source>
</reference>
<dbReference type="EMBL" id="CM004476">
    <property type="protein sequence ID" value="OCT77255.1"/>
    <property type="molecule type" value="Genomic_DNA"/>
</dbReference>
<feature type="coiled-coil region" evidence="3">
    <location>
        <begin position="79"/>
        <end position="106"/>
    </location>
</feature>
<dbReference type="PROSITE" id="PS50106">
    <property type="entry name" value="PDZ"/>
    <property type="match status" value="1"/>
</dbReference>
<dbReference type="Pfam" id="PF02185">
    <property type="entry name" value="HR1"/>
    <property type="match status" value="1"/>
</dbReference>
<name>A0A974HGN9_XENLA</name>
<keyword evidence="2 3" id="KW-0175">Coiled coil</keyword>
<dbReference type="InterPro" id="IPR036274">
    <property type="entry name" value="HR1_rpt_sf"/>
</dbReference>
<dbReference type="SUPFAM" id="SSF50156">
    <property type="entry name" value="PDZ domain-like"/>
    <property type="match status" value="1"/>
</dbReference>